<evidence type="ECO:0000256" key="10">
    <source>
        <dbReference type="ARBA" id="ARBA00022989"/>
    </source>
</evidence>
<keyword evidence="13" id="KW-0325">Glycoprotein</keyword>
<evidence type="ECO:0000256" key="9">
    <source>
        <dbReference type="ARBA" id="ARBA00022840"/>
    </source>
</evidence>
<dbReference type="PROSITE" id="PS51473">
    <property type="entry name" value="GNK2"/>
    <property type="match status" value="2"/>
</dbReference>
<feature type="compositionally biased region" description="Polar residues" evidence="15">
    <location>
        <begin position="638"/>
        <end position="651"/>
    </location>
</feature>
<dbReference type="InterPro" id="IPR011009">
    <property type="entry name" value="Kinase-like_dom_sf"/>
</dbReference>
<proteinExistence type="predicted"/>
<dbReference type="Gene3D" id="1.10.510.10">
    <property type="entry name" value="Transferase(Phosphotransferase) domain 1"/>
    <property type="match status" value="1"/>
</dbReference>
<dbReference type="GeneID" id="113687343"/>
<evidence type="ECO:0000256" key="4">
    <source>
        <dbReference type="ARBA" id="ARBA00022692"/>
    </source>
</evidence>
<evidence type="ECO:0000256" key="3">
    <source>
        <dbReference type="ARBA" id="ARBA00022679"/>
    </source>
</evidence>
<evidence type="ECO:0000313" key="20">
    <source>
        <dbReference type="RefSeq" id="XP_071905789.1"/>
    </source>
</evidence>
<keyword evidence="7 14" id="KW-0547">Nucleotide-binding</keyword>
<dbReference type="SMART" id="SM00220">
    <property type="entry name" value="S_TKc"/>
    <property type="match status" value="1"/>
</dbReference>
<evidence type="ECO:0000313" key="19">
    <source>
        <dbReference type="Proteomes" id="UP001652660"/>
    </source>
</evidence>
<evidence type="ECO:0000256" key="14">
    <source>
        <dbReference type="PROSITE-ProRule" id="PRU10141"/>
    </source>
</evidence>
<feature type="region of interest" description="Disordered" evidence="15">
    <location>
        <begin position="251"/>
        <end position="275"/>
    </location>
</feature>
<evidence type="ECO:0000256" key="5">
    <source>
        <dbReference type="ARBA" id="ARBA00022729"/>
    </source>
</evidence>
<dbReference type="Pfam" id="PF01657">
    <property type="entry name" value="Stress-antifung"/>
    <property type="match status" value="2"/>
</dbReference>
<feature type="binding site" evidence="14">
    <location>
        <position position="360"/>
    </location>
    <ligand>
        <name>ATP</name>
        <dbReference type="ChEBI" id="CHEBI:30616"/>
    </ligand>
</feature>
<dbReference type="PROSITE" id="PS00107">
    <property type="entry name" value="PROTEIN_KINASE_ATP"/>
    <property type="match status" value="1"/>
</dbReference>
<dbReference type="PANTHER" id="PTHR27002:SF1050">
    <property type="entry name" value="CYSTEINE-RICH RECEPTOR-LIKE PROTEIN KINASE 5"/>
    <property type="match status" value="1"/>
</dbReference>
<sequence length="658" mass="73217">MLCLLSFRATLTSPVTFRASSCDPSTTYNPNSTTGSIYGTHLNFTLNTLSSNASRTDNNGFYKISTGDDPSNTVYGLFLCRGDVNTDVCEECVANASIQVFKDCLNRKVAMVLYDECLLYFSNQPIFPDVDRFHSYLIMWNPHNISEPDRNNFIMVLGKLVYNAVDQAANSTRGKNVAVQDDDYSSDRLYTLVQCTPDLSGDECKKCLNRAIRNLDVANLPIAGNDTRGGRIVFPICNIRYEFYRFYNTVSSPPSPPPPNSPGGPPPSSTKGKGRSVSQAALIDISLIGVAIVLLIIAMVFLKRRSRRIAEISMAESLQYSLTEIQIATNNFSVDNKIGEGGFGRVYKGVLGNGQEVAVKRLSRSSGQGAEEFKNEILVVAKLQHRNLVRLLGFCLEGEERILIYEFVPNKSLDYFLFDPENKRSLNWSRRYNIIGGIAKGLLYLHEDSRLRIVHRDLKASNILLDGNMSPKIADFGMAKICGVDQSEGNTNRIAGTFGYMAPKYMRRGQFSIKSDVFSFGVVILEMVTGKKNSSFQQSEDSEDLVSYVWKHWRHGEPLALLDSSIGDSFAKTEVIQCVQLGLLCVEEYVSKRPTMASLVNMLNCSSVTLPTPHRPAVFWSHGSESMVEEVEVEQSNTERISIPSSVNEATITEPYPR</sequence>
<keyword evidence="11 16" id="KW-0472">Membrane</keyword>
<accession>A0ABM4UES8</accession>
<evidence type="ECO:0000256" key="16">
    <source>
        <dbReference type="SAM" id="Phobius"/>
    </source>
</evidence>
<feature type="domain" description="Gnk2-homologous" evidence="18">
    <location>
        <begin position="20"/>
        <end position="126"/>
    </location>
</feature>
<dbReference type="SUPFAM" id="SSF56112">
    <property type="entry name" value="Protein kinase-like (PK-like)"/>
    <property type="match status" value="1"/>
</dbReference>
<dbReference type="Pfam" id="PF07714">
    <property type="entry name" value="PK_Tyr_Ser-Thr"/>
    <property type="match status" value="1"/>
</dbReference>
<dbReference type="PROSITE" id="PS00108">
    <property type="entry name" value="PROTEIN_KINASE_ST"/>
    <property type="match status" value="1"/>
</dbReference>
<keyword evidence="3" id="KW-0808">Transferase</keyword>
<dbReference type="InterPro" id="IPR017441">
    <property type="entry name" value="Protein_kinase_ATP_BS"/>
</dbReference>
<feature type="domain" description="Gnk2-homologous" evidence="18">
    <location>
        <begin position="133"/>
        <end position="246"/>
    </location>
</feature>
<keyword evidence="2" id="KW-0723">Serine/threonine-protein kinase</keyword>
<keyword evidence="8" id="KW-0418">Kinase</keyword>
<feature type="compositionally biased region" description="Pro residues" evidence="15">
    <location>
        <begin position="253"/>
        <end position="268"/>
    </location>
</feature>
<dbReference type="CDD" id="cd23509">
    <property type="entry name" value="Gnk2-like"/>
    <property type="match status" value="2"/>
</dbReference>
<feature type="domain" description="Protein kinase" evidence="17">
    <location>
        <begin position="332"/>
        <end position="610"/>
    </location>
</feature>
<dbReference type="RefSeq" id="XP_071905789.1">
    <property type="nucleotide sequence ID" value="XM_072049688.1"/>
</dbReference>
<dbReference type="CDD" id="cd14066">
    <property type="entry name" value="STKc_IRAK"/>
    <property type="match status" value="1"/>
</dbReference>
<dbReference type="InterPro" id="IPR002902">
    <property type="entry name" value="GNK2"/>
</dbReference>
<evidence type="ECO:0000259" key="17">
    <source>
        <dbReference type="PROSITE" id="PS50011"/>
    </source>
</evidence>
<evidence type="ECO:0000259" key="18">
    <source>
        <dbReference type="PROSITE" id="PS51473"/>
    </source>
</evidence>
<evidence type="ECO:0000256" key="1">
    <source>
        <dbReference type="ARBA" id="ARBA00004167"/>
    </source>
</evidence>
<evidence type="ECO:0000256" key="8">
    <source>
        <dbReference type="ARBA" id="ARBA00022777"/>
    </source>
</evidence>
<dbReference type="Proteomes" id="UP001652660">
    <property type="component" value="Chromosome 5e"/>
</dbReference>
<name>A0ABM4UES8_COFAR</name>
<evidence type="ECO:0000256" key="2">
    <source>
        <dbReference type="ARBA" id="ARBA00022527"/>
    </source>
</evidence>
<feature type="region of interest" description="Disordered" evidence="15">
    <location>
        <begin position="638"/>
        <end position="658"/>
    </location>
</feature>
<dbReference type="InterPro" id="IPR001245">
    <property type="entry name" value="Ser-Thr/Tyr_kinase_cat_dom"/>
</dbReference>
<keyword evidence="10 16" id="KW-1133">Transmembrane helix</keyword>
<organism evidence="19 20">
    <name type="scientific">Coffea arabica</name>
    <name type="common">Arabian coffee</name>
    <dbReference type="NCBI Taxonomy" id="13443"/>
    <lineage>
        <taxon>Eukaryota</taxon>
        <taxon>Viridiplantae</taxon>
        <taxon>Streptophyta</taxon>
        <taxon>Embryophyta</taxon>
        <taxon>Tracheophyta</taxon>
        <taxon>Spermatophyta</taxon>
        <taxon>Magnoliopsida</taxon>
        <taxon>eudicotyledons</taxon>
        <taxon>Gunneridae</taxon>
        <taxon>Pentapetalae</taxon>
        <taxon>asterids</taxon>
        <taxon>lamiids</taxon>
        <taxon>Gentianales</taxon>
        <taxon>Rubiaceae</taxon>
        <taxon>Ixoroideae</taxon>
        <taxon>Gardenieae complex</taxon>
        <taxon>Bertiereae - Coffeeae clade</taxon>
        <taxon>Coffeeae</taxon>
        <taxon>Coffea</taxon>
    </lineage>
</organism>
<comment type="subcellular location">
    <subcellularLocation>
        <location evidence="1">Membrane</location>
        <topology evidence="1">Single-pass membrane protein</topology>
    </subcellularLocation>
</comment>
<dbReference type="InterPro" id="IPR008271">
    <property type="entry name" value="Ser/Thr_kinase_AS"/>
</dbReference>
<evidence type="ECO:0000256" key="6">
    <source>
        <dbReference type="ARBA" id="ARBA00022737"/>
    </source>
</evidence>
<keyword evidence="9 14" id="KW-0067">ATP-binding</keyword>
<dbReference type="PANTHER" id="PTHR27002">
    <property type="entry name" value="RECEPTOR-LIKE SERINE/THREONINE-PROTEIN KINASE SD1-8"/>
    <property type="match status" value="1"/>
</dbReference>
<evidence type="ECO:0000256" key="13">
    <source>
        <dbReference type="ARBA" id="ARBA00023180"/>
    </source>
</evidence>
<keyword evidence="12" id="KW-0675">Receptor</keyword>
<keyword evidence="19" id="KW-1185">Reference proteome</keyword>
<feature type="transmembrane region" description="Helical" evidence="16">
    <location>
        <begin position="280"/>
        <end position="302"/>
    </location>
</feature>
<evidence type="ECO:0000256" key="7">
    <source>
        <dbReference type="ARBA" id="ARBA00022741"/>
    </source>
</evidence>
<evidence type="ECO:0000256" key="15">
    <source>
        <dbReference type="SAM" id="MobiDB-lite"/>
    </source>
</evidence>
<evidence type="ECO:0000256" key="12">
    <source>
        <dbReference type="ARBA" id="ARBA00023170"/>
    </source>
</evidence>
<dbReference type="PROSITE" id="PS50011">
    <property type="entry name" value="PROTEIN_KINASE_DOM"/>
    <property type="match status" value="1"/>
</dbReference>
<keyword evidence="6" id="KW-0677">Repeat</keyword>
<dbReference type="InterPro" id="IPR038408">
    <property type="entry name" value="GNK2_sf"/>
</dbReference>
<gene>
    <name evidence="20" type="primary">LOC113687343</name>
</gene>
<evidence type="ECO:0000256" key="11">
    <source>
        <dbReference type="ARBA" id="ARBA00023136"/>
    </source>
</evidence>
<reference evidence="20" key="1">
    <citation type="submission" date="2025-08" db="UniProtKB">
        <authorList>
            <consortium name="RefSeq"/>
        </authorList>
    </citation>
    <scope>IDENTIFICATION</scope>
    <source>
        <tissue evidence="20">Leaves</tissue>
    </source>
</reference>
<dbReference type="Gene3D" id="3.30.200.20">
    <property type="entry name" value="Phosphorylase Kinase, domain 1"/>
    <property type="match status" value="1"/>
</dbReference>
<dbReference type="InterPro" id="IPR000719">
    <property type="entry name" value="Prot_kinase_dom"/>
</dbReference>
<dbReference type="Gene3D" id="3.30.430.20">
    <property type="entry name" value="Gnk2 domain, C-X8-C-X2-C motif"/>
    <property type="match status" value="2"/>
</dbReference>
<keyword evidence="4 16" id="KW-0812">Transmembrane</keyword>
<keyword evidence="5" id="KW-0732">Signal</keyword>
<protein>
    <submittedName>
        <fullName evidence="20">Cysteine-rich receptor-like protein kinase 25</fullName>
    </submittedName>
</protein>